<protein>
    <submittedName>
        <fullName evidence="2">Uncharacterized protein</fullName>
    </submittedName>
</protein>
<evidence type="ECO:0000313" key="3">
    <source>
        <dbReference type="Proteomes" id="UP000797356"/>
    </source>
</evidence>
<feature type="transmembrane region" description="Helical" evidence="1">
    <location>
        <begin position="89"/>
        <end position="107"/>
    </location>
</feature>
<dbReference type="EMBL" id="CM017886">
    <property type="protein sequence ID" value="KAG1370245.1"/>
    <property type="molecule type" value="Genomic_DNA"/>
</dbReference>
<sequence length="114" mass="12935">MVDFLTESLPGTAASLPSHMPPDPIFIPSDEVIEVSHDWVYWLSSRQTICDIIPMSSNISIMDVKMPVKQAFLIMPWNRYTRQMAADDATLVCIQLLSVGFWSYFLFQGYGSLL</sequence>
<gene>
    <name evidence="2" type="ORF">COCNU_15G006110</name>
</gene>
<comment type="caution">
    <text evidence="2">The sequence shown here is derived from an EMBL/GenBank/DDBJ whole genome shotgun (WGS) entry which is preliminary data.</text>
</comment>
<keyword evidence="1" id="KW-0812">Transmembrane</keyword>
<dbReference type="Proteomes" id="UP000797356">
    <property type="component" value="Chromosome 15"/>
</dbReference>
<name>A0A8K0IXF8_COCNU</name>
<evidence type="ECO:0000256" key="1">
    <source>
        <dbReference type="SAM" id="Phobius"/>
    </source>
</evidence>
<organism evidence="2 3">
    <name type="scientific">Cocos nucifera</name>
    <name type="common">Coconut palm</name>
    <dbReference type="NCBI Taxonomy" id="13894"/>
    <lineage>
        <taxon>Eukaryota</taxon>
        <taxon>Viridiplantae</taxon>
        <taxon>Streptophyta</taxon>
        <taxon>Embryophyta</taxon>
        <taxon>Tracheophyta</taxon>
        <taxon>Spermatophyta</taxon>
        <taxon>Magnoliopsida</taxon>
        <taxon>Liliopsida</taxon>
        <taxon>Arecaceae</taxon>
        <taxon>Arecoideae</taxon>
        <taxon>Cocoseae</taxon>
        <taxon>Attaleinae</taxon>
        <taxon>Cocos</taxon>
    </lineage>
</organism>
<dbReference type="AlphaFoldDB" id="A0A8K0IXF8"/>
<keyword evidence="1" id="KW-1133">Transmembrane helix</keyword>
<reference evidence="2" key="1">
    <citation type="journal article" date="2017" name="Gigascience">
        <title>The genome draft of coconut (Cocos nucifera).</title>
        <authorList>
            <person name="Xiao Y."/>
            <person name="Xu P."/>
            <person name="Fan H."/>
            <person name="Baudouin L."/>
            <person name="Xia W."/>
            <person name="Bocs S."/>
            <person name="Xu J."/>
            <person name="Li Q."/>
            <person name="Guo A."/>
            <person name="Zhou L."/>
            <person name="Li J."/>
            <person name="Wu Y."/>
            <person name="Ma Z."/>
            <person name="Armero A."/>
            <person name="Issali A.E."/>
            <person name="Liu N."/>
            <person name="Peng M."/>
            <person name="Yang Y."/>
        </authorList>
    </citation>
    <scope>NUCLEOTIDE SEQUENCE</scope>
    <source>
        <tissue evidence="2">Spear leaf of Hainan Tall coconut</tissue>
    </source>
</reference>
<evidence type="ECO:0000313" key="2">
    <source>
        <dbReference type="EMBL" id="KAG1370245.1"/>
    </source>
</evidence>
<accession>A0A8K0IXF8</accession>
<reference evidence="2" key="2">
    <citation type="submission" date="2019-07" db="EMBL/GenBank/DDBJ databases">
        <authorList>
            <person name="Yang Y."/>
            <person name="Bocs S."/>
            <person name="Baudouin L."/>
        </authorList>
    </citation>
    <scope>NUCLEOTIDE SEQUENCE</scope>
    <source>
        <tissue evidence="2">Spear leaf of Hainan Tall coconut</tissue>
    </source>
</reference>
<keyword evidence="3" id="KW-1185">Reference proteome</keyword>
<keyword evidence="1" id="KW-0472">Membrane</keyword>
<proteinExistence type="predicted"/>